<dbReference type="EMBL" id="RDBF01000001">
    <property type="protein sequence ID" value="RLV57361.1"/>
    <property type="molecule type" value="Genomic_DNA"/>
</dbReference>
<keyword evidence="1 3" id="KW-0378">Hydrolase</keyword>
<comment type="caution">
    <text evidence="3">The sequence shown here is derived from an EMBL/GenBank/DDBJ whole genome shotgun (WGS) entry which is preliminary data.</text>
</comment>
<dbReference type="RefSeq" id="WP_121792769.1">
    <property type="nucleotide sequence ID" value="NZ_RDBF01000001.1"/>
</dbReference>
<reference evidence="3 4" key="1">
    <citation type="submission" date="2018-10" db="EMBL/GenBank/DDBJ databases">
        <title>Aeromicrobium sp. 9W16Y-2 whole genome shotgun sequence.</title>
        <authorList>
            <person name="Li F."/>
        </authorList>
    </citation>
    <scope>NUCLEOTIDE SEQUENCE [LARGE SCALE GENOMIC DNA]</scope>
    <source>
        <strain evidence="3 4">9W16Y-2</strain>
    </source>
</reference>
<dbReference type="Pfam" id="PF00561">
    <property type="entry name" value="Abhydrolase_1"/>
    <property type="match status" value="1"/>
</dbReference>
<evidence type="ECO:0000259" key="2">
    <source>
        <dbReference type="Pfam" id="PF00561"/>
    </source>
</evidence>
<evidence type="ECO:0000313" key="4">
    <source>
        <dbReference type="Proteomes" id="UP000282515"/>
    </source>
</evidence>
<evidence type="ECO:0000256" key="1">
    <source>
        <dbReference type="ARBA" id="ARBA00022801"/>
    </source>
</evidence>
<name>A0A3L8PPS0_9ACTN</name>
<dbReference type="PRINTS" id="PR00111">
    <property type="entry name" value="ABHYDROLASE"/>
</dbReference>
<dbReference type="InterPro" id="IPR029058">
    <property type="entry name" value="AB_hydrolase_fold"/>
</dbReference>
<dbReference type="InterPro" id="IPR050266">
    <property type="entry name" value="AB_hydrolase_sf"/>
</dbReference>
<keyword evidence="4" id="KW-1185">Reference proteome</keyword>
<dbReference type="GO" id="GO:0016787">
    <property type="term" value="F:hydrolase activity"/>
    <property type="evidence" value="ECO:0007669"/>
    <property type="project" value="UniProtKB-KW"/>
</dbReference>
<gene>
    <name evidence="3" type="ORF">D9V41_01610</name>
</gene>
<dbReference type="PANTHER" id="PTHR43798">
    <property type="entry name" value="MONOACYLGLYCEROL LIPASE"/>
    <property type="match status" value="1"/>
</dbReference>
<accession>A0A3L8PPS0</accession>
<dbReference type="GO" id="GO:0016020">
    <property type="term" value="C:membrane"/>
    <property type="evidence" value="ECO:0007669"/>
    <property type="project" value="TreeGrafter"/>
</dbReference>
<dbReference type="Proteomes" id="UP000282515">
    <property type="component" value="Unassembled WGS sequence"/>
</dbReference>
<proteinExistence type="predicted"/>
<evidence type="ECO:0000313" key="3">
    <source>
        <dbReference type="EMBL" id="RLV57361.1"/>
    </source>
</evidence>
<dbReference type="InterPro" id="IPR000073">
    <property type="entry name" value="AB_hydrolase_1"/>
</dbReference>
<feature type="domain" description="AB hydrolase-1" evidence="2">
    <location>
        <begin position="22"/>
        <end position="120"/>
    </location>
</feature>
<dbReference type="Gene3D" id="3.40.50.1820">
    <property type="entry name" value="alpha/beta hydrolase"/>
    <property type="match status" value="1"/>
</dbReference>
<sequence length="293" mass="31745">MSIARTDDGVDLYYEEAGRGLPIIFVHEFAGDHRSWEPQLSHFARRYRCVTFAARGFPPSSVPTDPGSYSQARAVEDIATIVRAIGAEAAYVVGNSMGGFAALHFALTHPEMTLAAVVAGCGYGAHPDNAETFRSESEKVAVAFETEGSRAMSSWYGFGPARVQFEDKDPRGHREHVEILAQHDPIGAALTMRGVQKARPSLYSMTAELEACEPAVLIVAGDEDNGVLEADLMLKRTIPRSGLTVLPRTGHVSNLEEPALFNAVIEAFFHSVEADRWGPRDPRSLSSSVTGAK</sequence>
<protein>
    <submittedName>
        <fullName evidence="3">Alpha/beta hydrolase</fullName>
    </submittedName>
</protein>
<dbReference type="OrthoDB" id="9785847at2"/>
<dbReference type="PANTHER" id="PTHR43798:SF31">
    <property type="entry name" value="AB HYDROLASE SUPERFAMILY PROTEIN YCLE"/>
    <property type="match status" value="1"/>
</dbReference>
<organism evidence="3 4">
    <name type="scientific">Aeromicrobium phragmitis</name>
    <dbReference type="NCBI Taxonomy" id="2478914"/>
    <lineage>
        <taxon>Bacteria</taxon>
        <taxon>Bacillati</taxon>
        <taxon>Actinomycetota</taxon>
        <taxon>Actinomycetes</taxon>
        <taxon>Propionibacteriales</taxon>
        <taxon>Nocardioidaceae</taxon>
        <taxon>Aeromicrobium</taxon>
    </lineage>
</organism>
<dbReference type="SUPFAM" id="SSF53474">
    <property type="entry name" value="alpha/beta-Hydrolases"/>
    <property type="match status" value="1"/>
</dbReference>
<dbReference type="AlphaFoldDB" id="A0A3L8PPS0"/>